<dbReference type="PROSITE" id="PS00958">
    <property type="entry name" value="TRANSALDOLASE_2"/>
    <property type="match status" value="1"/>
</dbReference>
<evidence type="ECO:0000256" key="6">
    <source>
        <dbReference type="ARBA" id="ARBA00022490"/>
    </source>
</evidence>
<accession>A0AAU9JVS6</accession>
<comment type="caution">
    <text evidence="12">The sequence shown here is derived from an EMBL/GenBank/DDBJ whole genome shotgun (WGS) entry which is preliminary data.</text>
</comment>
<comment type="pathway">
    <text evidence="2 10">Carbohydrate degradation; pentose phosphate pathway; D-glyceraldehyde 3-phosphate and beta-D-fructose 6-phosphate from D-ribose 5-phosphate and D-xylulose 5-phosphate (non-oxidative stage): step 2/3.</text>
</comment>
<evidence type="ECO:0000256" key="9">
    <source>
        <dbReference type="ARBA" id="ARBA00023270"/>
    </source>
</evidence>
<dbReference type="Proteomes" id="UP001162131">
    <property type="component" value="Unassembled WGS sequence"/>
</dbReference>
<dbReference type="GO" id="GO:0006098">
    <property type="term" value="P:pentose-phosphate shunt"/>
    <property type="evidence" value="ECO:0007669"/>
    <property type="project" value="UniProtKB-KW"/>
</dbReference>
<dbReference type="GO" id="GO:0005975">
    <property type="term" value="P:carbohydrate metabolic process"/>
    <property type="evidence" value="ECO:0007669"/>
    <property type="project" value="InterPro"/>
</dbReference>
<proteinExistence type="inferred from homology"/>
<keyword evidence="13" id="KW-1185">Reference proteome</keyword>
<comment type="function">
    <text evidence="10">Catalyzes the rate-limiting step of the non-oxidative phase in the pentose phosphate pathway. Catalyzes the reversible conversion of sedheptulose-7-phosphate and D-glyceraldehyde 3-phosphate into erythrose-4-phosphate and beta-D-fructose 6-phosphate.</text>
</comment>
<dbReference type="EC" id="2.2.1.2" evidence="4 10"/>
<dbReference type="AlphaFoldDB" id="A0AAU9JVS6"/>
<organism evidence="12 13">
    <name type="scientific">Blepharisma stoltei</name>
    <dbReference type="NCBI Taxonomy" id="1481888"/>
    <lineage>
        <taxon>Eukaryota</taxon>
        <taxon>Sar</taxon>
        <taxon>Alveolata</taxon>
        <taxon>Ciliophora</taxon>
        <taxon>Postciliodesmatophora</taxon>
        <taxon>Heterotrichea</taxon>
        <taxon>Heterotrichida</taxon>
        <taxon>Blepharismidae</taxon>
        <taxon>Blepharisma</taxon>
    </lineage>
</organism>
<dbReference type="NCBIfam" id="TIGR00874">
    <property type="entry name" value="talAB"/>
    <property type="match status" value="1"/>
</dbReference>
<keyword evidence="6" id="KW-0963">Cytoplasm</keyword>
<dbReference type="InterPro" id="IPR001585">
    <property type="entry name" value="TAL/FSA"/>
</dbReference>
<dbReference type="CDD" id="cd00957">
    <property type="entry name" value="Transaldolase_TalAB"/>
    <property type="match status" value="1"/>
</dbReference>
<dbReference type="InterPro" id="IPR004730">
    <property type="entry name" value="Transaldolase_1"/>
</dbReference>
<dbReference type="PROSITE" id="PS01054">
    <property type="entry name" value="TRANSALDOLASE_1"/>
    <property type="match status" value="1"/>
</dbReference>
<evidence type="ECO:0000256" key="4">
    <source>
        <dbReference type="ARBA" id="ARBA00013151"/>
    </source>
</evidence>
<protein>
    <recommendedName>
        <fullName evidence="5 10">Transaldolase</fullName>
        <ecNumber evidence="4 10">2.2.1.2</ecNumber>
    </recommendedName>
</protein>
<name>A0AAU9JVS6_9CILI</name>
<sequence>MEGKKRPKLETNALLQLKSMTTVVADTGDFNQIKQFSPQDATTNPTLILAAAQKPEYEHLLHDAILFARNKGSQGDDLIKDVCDKLAVNFGMEILKIVPGYVSTEVDARLSFDREGTIERARKIIKLYEDAGYGKDRILIKIASTWEGIKAAEALESEGIHCNLTLLFGFYQAVACAEANVTLISPFVGRILDWHKKNSGRDFTGHEDPGVQSVTRIYNYFKKHGHKTIIMGASFRNTGEIIELAGCDRLTIAPQLLKELEEMDDPSFTLQKRLSTEDAADMTIPKVENLDENKFRWELNEDQMATEKLSDGIRRFAADLRSLEEFVNKKLQEYPIEQHHGKTEHGHQDHHGHHGHHHK</sequence>
<dbReference type="PANTHER" id="PTHR10683">
    <property type="entry name" value="TRANSALDOLASE"/>
    <property type="match status" value="1"/>
</dbReference>
<dbReference type="GO" id="GO:0005737">
    <property type="term" value="C:cytoplasm"/>
    <property type="evidence" value="ECO:0007669"/>
    <property type="project" value="UniProtKB-SubCell"/>
</dbReference>
<dbReference type="InterPro" id="IPR013785">
    <property type="entry name" value="Aldolase_TIM"/>
</dbReference>
<dbReference type="Pfam" id="PF00923">
    <property type="entry name" value="TAL_FSA"/>
    <property type="match status" value="1"/>
</dbReference>
<dbReference type="SUPFAM" id="SSF51569">
    <property type="entry name" value="Aldolase"/>
    <property type="match status" value="1"/>
</dbReference>
<comment type="catalytic activity">
    <reaction evidence="10">
        <text>D-sedoheptulose 7-phosphate + D-glyceraldehyde 3-phosphate = D-erythrose 4-phosphate + beta-D-fructose 6-phosphate</text>
        <dbReference type="Rhea" id="RHEA:17053"/>
        <dbReference type="ChEBI" id="CHEBI:16897"/>
        <dbReference type="ChEBI" id="CHEBI:57483"/>
        <dbReference type="ChEBI" id="CHEBI:57634"/>
        <dbReference type="ChEBI" id="CHEBI:59776"/>
        <dbReference type="EC" id="2.2.1.2"/>
    </reaction>
</comment>
<comment type="similarity">
    <text evidence="3">Belongs to the transaldolase family. Type 1 subfamily.</text>
</comment>
<feature type="region of interest" description="Disordered" evidence="11">
    <location>
        <begin position="340"/>
        <end position="359"/>
    </location>
</feature>
<gene>
    <name evidence="12" type="ORF">BSTOLATCC_MIC37735</name>
</gene>
<feature type="compositionally biased region" description="Basic and acidic residues" evidence="11">
    <location>
        <begin position="340"/>
        <end position="349"/>
    </location>
</feature>
<evidence type="ECO:0000256" key="7">
    <source>
        <dbReference type="ARBA" id="ARBA00022679"/>
    </source>
</evidence>
<dbReference type="EMBL" id="CAJZBQ010000037">
    <property type="protein sequence ID" value="CAG9324989.1"/>
    <property type="molecule type" value="Genomic_DNA"/>
</dbReference>
<comment type="subcellular location">
    <subcellularLocation>
        <location evidence="1">Cytoplasm</location>
    </subcellularLocation>
</comment>
<evidence type="ECO:0000256" key="8">
    <source>
        <dbReference type="ARBA" id="ARBA00023126"/>
    </source>
</evidence>
<feature type="compositionally biased region" description="Basic residues" evidence="11">
    <location>
        <begin position="350"/>
        <end position="359"/>
    </location>
</feature>
<evidence type="ECO:0000256" key="3">
    <source>
        <dbReference type="ARBA" id="ARBA00008012"/>
    </source>
</evidence>
<dbReference type="Gene3D" id="3.20.20.70">
    <property type="entry name" value="Aldolase class I"/>
    <property type="match status" value="1"/>
</dbReference>
<keyword evidence="9" id="KW-0704">Schiff base</keyword>
<evidence type="ECO:0000256" key="11">
    <source>
        <dbReference type="SAM" id="MobiDB-lite"/>
    </source>
</evidence>
<dbReference type="FunFam" id="3.20.20.70:FF:000002">
    <property type="entry name" value="Transaldolase"/>
    <property type="match status" value="1"/>
</dbReference>
<evidence type="ECO:0000256" key="5">
    <source>
        <dbReference type="ARBA" id="ARBA00018292"/>
    </source>
</evidence>
<dbReference type="NCBIfam" id="NF009001">
    <property type="entry name" value="PRK12346.1"/>
    <property type="match status" value="1"/>
</dbReference>
<keyword evidence="7 10" id="KW-0808">Transferase</keyword>
<dbReference type="GO" id="GO:0004801">
    <property type="term" value="F:transaldolase activity"/>
    <property type="evidence" value="ECO:0007669"/>
    <property type="project" value="UniProtKB-EC"/>
</dbReference>
<evidence type="ECO:0000256" key="2">
    <source>
        <dbReference type="ARBA" id="ARBA00004857"/>
    </source>
</evidence>
<evidence type="ECO:0000313" key="12">
    <source>
        <dbReference type="EMBL" id="CAG9324989.1"/>
    </source>
</evidence>
<dbReference type="PANTHER" id="PTHR10683:SF18">
    <property type="entry name" value="TRANSALDOLASE"/>
    <property type="match status" value="1"/>
</dbReference>
<keyword evidence="8 10" id="KW-0570">Pentose shunt</keyword>
<evidence type="ECO:0000256" key="1">
    <source>
        <dbReference type="ARBA" id="ARBA00004496"/>
    </source>
</evidence>
<reference evidence="12" key="1">
    <citation type="submission" date="2021-09" db="EMBL/GenBank/DDBJ databases">
        <authorList>
            <consortium name="AG Swart"/>
            <person name="Singh M."/>
            <person name="Singh A."/>
            <person name="Seah K."/>
            <person name="Emmerich C."/>
        </authorList>
    </citation>
    <scope>NUCLEOTIDE SEQUENCE</scope>
    <source>
        <strain evidence="12">ATCC30299</strain>
    </source>
</reference>
<dbReference type="InterPro" id="IPR018225">
    <property type="entry name" value="Transaldolase_AS"/>
</dbReference>
<evidence type="ECO:0000313" key="13">
    <source>
        <dbReference type="Proteomes" id="UP001162131"/>
    </source>
</evidence>
<evidence type="ECO:0000256" key="10">
    <source>
        <dbReference type="RuleBase" id="RU000501"/>
    </source>
</evidence>
<dbReference type="HAMAP" id="MF_00492">
    <property type="entry name" value="Transaldolase_1"/>
    <property type="match status" value="1"/>
</dbReference>